<sequence length="356" mass="39806">MFQDRIARAQAALRDCGIDGFVVERSEDLAYFLGDKVTTGTLLIGKDEAVFFVYRMDKDLYADLQGPSLIFCDRNIAEFFLPYLETTTYQTLGFDSLHTSYHRYQERENASCSWVPTTLFTEKLRSIKSADEIEKMRQAATLGSEGYDHVLSVLQEGITEQEVVRLLRVFWAKAGAEGPSFSPIVAFGHHSAFPHAVPTDRTLRKGDIVLIDIGVLYQGYCSDMTRTVAWGRPDTRLVESYPAVVEAQQAAMKLCCAGALCLDIHEEAVRILRKYEIEEYFCHGVGHGVGRSIHEYPQLSPKSASTTLETGMTVTVEPGVYFPGIGGIRIEDTVLIDGDKNFSLTDRPVSRELVFL</sequence>
<dbReference type="InterPro" id="IPR036005">
    <property type="entry name" value="Creatinase/aminopeptidase-like"/>
</dbReference>
<evidence type="ECO:0000313" key="4">
    <source>
        <dbReference type="Proteomes" id="UP000258476"/>
    </source>
</evidence>
<keyword evidence="4" id="KW-1185">Reference proteome</keyword>
<protein>
    <submittedName>
        <fullName evidence="3">Uncharacterized peptidase SA1530,aminopeptidase,Xaa-Pro aminopeptidase,methionine aminopeptidase, type I,Metallopeptidase family M24</fullName>
    </submittedName>
</protein>
<dbReference type="SUPFAM" id="SSF55920">
    <property type="entry name" value="Creatinase/aminopeptidase"/>
    <property type="match status" value="1"/>
</dbReference>
<feature type="domain" description="Creatinase N-terminal" evidence="2">
    <location>
        <begin position="5"/>
        <end position="127"/>
    </location>
</feature>
<proteinExistence type="predicted"/>
<keyword evidence="3" id="KW-0031">Aminopeptidase</keyword>
<gene>
    <name evidence="3" type="ORF">C834K_0978</name>
</gene>
<dbReference type="Gene3D" id="3.90.230.10">
    <property type="entry name" value="Creatinase/methionine aminopeptidase superfamily"/>
    <property type="match status" value="1"/>
</dbReference>
<dbReference type="OrthoDB" id="9806388at2"/>
<keyword evidence="3" id="KW-0378">Hydrolase</keyword>
<dbReference type="EMBL" id="LS992154">
    <property type="protein sequence ID" value="SYX09409.1"/>
    <property type="molecule type" value="Genomic_DNA"/>
</dbReference>
<evidence type="ECO:0000313" key="3">
    <source>
        <dbReference type="EMBL" id="SYX09409.1"/>
    </source>
</evidence>
<dbReference type="Proteomes" id="UP000258476">
    <property type="component" value="Chromosome"/>
</dbReference>
<dbReference type="InterPro" id="IPR000994">
    <property type="entry name" value="Pept_M24"/>
</dbReference>
<dbReference type="CDD" id="cd01092">
    <property type="entry name" value="APP-like"/>
    <property type="match status" value="1"/>
</dbReference>
<dbReference type="PANTHER" id="PTHR46112:SF3">
    <property type="entry name" value="AMINOPEPTIDASE YPDF"/>
    <property type="match status" value="1"/>
</dbReference>
<dbReference type="GO" id="GO:0004177">
    <property type="term" value="F:aminopeptidase activity"/>
    <property type="evidence" value="ECO:0007669"/>
    <property type="project" value="UniProtKB-KW"/>
</dbReference>
<dbReference type="Pfam" id="PF01321">
    <property type="entry name" value="Creatinase_N"/>
    <property type="match status" value="1"/>
</dbReference>
<dbReference type="InterPro" id="IPR000587">
    <property type="entry name" value="Creatinase_N"/>
</dbReference>
<dbReference type="GO" id="GO:0008235">
    <property type="term" value="F:metalloexopeptidase activity"/>
    <property type="evidence" value="ECO:0007669"/>
    <property type="project" value="UniProtKB-ARBA"/>
</dbReference>
<dbReference type="AlphaFoldDB" id="A0A3B0PNK3"/>
<dbReference type="InterPro" id="IPR050659">
    <property type="entry name" value="Peptidase_M24B"/>
</dbReference>
<dbReference type="SUPFAM" id="SSF53092">
    <property type="entry name" value="Creatinase/prolidase N-terminal domain"/>
    <property type="match status" value="1"/>
</dbReference>
<reference evidence="4" key="1">
    <citation type="submission" date="2017-11" db="EMBL/GenBank/DDBJ databases">
        <authorList>
            <person name="Seth-Smith MB H."/>
        </authorList>
    </citation>
    <scope>NUCLEOTIDE SEQUENCE [LARGE SCALE GENOMIC DNA]</scope>
</reference>
<feature type="domain" description="Peptidase M24" evidence="1">
    <location>
        <begin position="134"/>
        <end position="336"/>
    </location>
</feature>
<dbReference type="Gene3D" id="3.40.350.10">
    <property type="entry name" value="Creatinase/prolidase N-terminal domain"/>
    <property type="match status" value="1"/>
</dbReference>
<evidence type="ECO:0000259" key="1">
    <source>
        <dbReference type="Pfam" id="PF00557"/>
    </source>
</evidence>
<dbReference type="InterPro" id="IPR001714">
    <property type="entry name" value="Pept_M24_MAP"/>
</dbReference>
<dbReference type="PANTHER" id="PTHR46112">
    <property type="entry name" value="AMINOPEPTIDASE"/>
    <property type="match status" value="1"/>
</dbReference>
<dbReference type="Pfam" id="PF00557">
    <property type="entry name" value="Peptidase_M24"/>
    <property type="match status" value="1"/>
</dbReference>
<evidence type="ECO:0000259" key="2">
    <source>
        <dbReference type="Pfam" id="PF01321"/>
    </source>
</evidence>
<keyword evidence="3" id="KW-0645">Protease</keyword>
<name>A0A3B0PNK3_9CHLA</name>
<accession>A0A3B0PNK3</accession>
<dbReference type="PRINTS" id="PR00599">
    <property type="entry name" value="MAPEPTIDASE"/>
</dbReference>
<dbReference type="KEGG" id="chla:C834K_0978"/>
<dbReference type="RefSeq" id="WP_117274685.1">
    <property type="nucleotide sequence ID" value="NZ_LS992154.1"/>
</dbReference>
<organism evidence="3 4">
    <name type="scientific">Chlamydia poikilotherma</name>
    <dbReference type="NCBI Taxonomy" id="1967783"/>
    <lineage>
        <taxon>Bacteria</taxon>
        <taxon>Pseudomonadati</taxon>
        <taxon>Chlamydiota</taxon>
        <taxon>Chlamydiia</taxon>
        <taxon>Chlamydiales</taxon>
        <taxon>Chlamydiaceae</taxon>
        <taxon>Chlamydia/Chlamydophila group</taxon>
        <taxon>Chlamydia</taxon>
    </lineage>
</organism>
<dbReference type="InterPro" id="IPR029149">
    <property type="entry name" value="Creatin/AminoP/Spt16_N"/>
</dbReference>